<feature type="domain" description="EAL" evidence="1">
    <location>
        <begin position="353"/>
        <end position="607"/>
    </location>
</feature>
<evidence type="ECO:0000259" key="1">
    <source>
        <dbReference type="PROSITE" id="PS50883"/>
    </source>
</evidence>
<dbReference type="EMBL" id="JBGGTQ010000009">
    <property type="protein sequence ID" value="MEZ0494014.1"/>
    <property type="molecule type" value="Genomic_DNA"/>
</dbReference>
<dbReference type="CDD" id="cd01949">
    <property type="entry name" value="GGDEF"/>
    <property type="match status" value="1"/>
</dbReference>
<dbReference type="InterPro" id="IPR050706">
    <property type="entry name" value="Cyclic-di-GMP_PDE-like"/>
</dbReference>
<dbReference type="Pfam" id="PF00563">
    <property type="entry name" value="EAL"/>
    <property type="match status" value="1"/>
</dbReference>
<dbReference type="SMART" id="SM00052">
    <property type="entry name" value="EAL"/>
    <property type="match status" value="1"/>
</dbReference>
<gene>
    <name evidence="3" type="ORF">AB2L28_17395</name>
</gene>
<dbReference type="PROSITE" id="PS50887">
    <property type="entry name" value="GGDEF"/>
    <property type="match status" value="1"/>
</dbReference>
<reference evidence="3 4" key="1">
    <citation type="submission" date="2024-07" db="EMBL/GenBank/DDBJ databases">
        <authorList>
            <person name="Thanompreechachai J."/>
            <person name="Duangmal K."/>
        </authorList>
    </citation>
    <scope>NUCLEOTIDE SEQUENCE [LARGE SCALE GENOMIC DNA]</scope>
    <source>
        <strain evidence="3 4">TBRC 1896</strain>
    </source>
</reference>
<dbReference type="InterPro" id="IPR001633">
    <property type="entry name" value="EAL_dom"/>
</dbReference>
<evidence type="ECO:0000259" key="2">
    <source>
        <dbReference type="PROSITE" id="PS50887"/>
    </source>
</evidence>
<evidence type="ECO:0000313" key="4">
    <source>
        <dbReference type="Proteomes" id="UP001566476"/>
    </source>
</evidence>
<protein>
    <submittedName>
        <fullName evidence="3">Bifunctional diguanylate cyclase/phosphodiesterase</fullName>
    </submittedName>
</protein>
<dbReference type="InterPro" id="IPR035919">
    <property type="entry name" value="EAL_sf"/>
</dbReference>
<evidence type="ECO:0000313" key="3">
    <source>
        <dbReference type="EMBL" id="MEZ0494014.1"/>
    </source>
</evidence>
<comment type="caution">
    <text evidence="3">The sequence shown here is derived from an EMBL/GenBank/DDBJ whole genome shotgun (WGS) entry which is preliminary data.</text>
</comment>
<keyword evidence="4" id="KW-1185">Reference proteome</keyword>
<dbReference type="InterPro" id="IPR029787">
    <property type="entry name" value="Nucleotide_cyclase"/>
</dbReference>
<dbReference type="Pfam" id="PF00990">
    <property type="entry name" value="GGDEF"/>
    <property type="match status" value="1"/>
</dbReference>
<dbReference type="PANTHER" id="PTHR33121:SF70">
    <property type="entry name" value="SIGNALING PROTEIN YKOW"/>
    <property type="match status" value="1"/>
</dbReference>
<dbReference type="PANTHER" id="PTHR33121">
    <property type="entry name" value="CYCLIC DI-GMP PHOSPHODIESTERASE PDEF"/>
    <property type="match status" value="1"/>
</dbReference>
<accession>A0ABV4I5Q0</accession>
<dbReference type="SUPFAM" id="SSF141868">
    <property type="entry name" value="EAL domain-like"/>
    <property type="match status" value="1"/>
</dbReference>
<name>A0ABV4I5Q0_9ACTN</name>
<dbReference type="InterPro" id="IPR000160">
    <property type="entry name" value="GGDEF_dom"/>
</dbReference>
<dbReference type="InterPro" id="IPR043128">
    <property type="entry name" value="Rev_trsase/Diguanyl_cyclase"/>
</dbReference>
<sequence length="614" mass="64797">MPPGEHPSTKLAPDGADAEREDVTIIDAVALSSLPARSATSLWELSTPAWVVPAAMTCGQLDARFRAGRPADSSSVVVAGPGSQRVGSVQRGRFEQAMSGPYGFGRALLTHRPVTAVADVDGAVLPATASLGEALAAVFGRPADRRYDDLLLRDGDEWRCLPVTSVLEAAASRMAWHASRDALTGLANRGAFFSHLQHLVLAAANEGDVRVGVVFIDLDRLKAVNDTHGHDAGDRLLRSVARRLRAASRPDDLVARLGGDEFAVACRLPETSPGAAARVLQALARRHLDAVRLVDDDLAVGARSTASIGAALSGPRLDDVQVDALVREADVAMYAAKQAGGDRVGPVQRVEPGTAPDGGLARALEAGEVVLHHQPIVSAVDGRVLSTEALVRWQHPRAGLLGADRVLRAAQEEGLSVALDLHVLDLALAEHARRRDHPGTPDLVNVNVSTATLESPTFDEDLLRLLHRHAVPADHLRLELPETASLSAVQAAAPRLHRLARAGVALVVDDMGAGASSLRHLSVFPVQGLKIDRSFVAGMLTRDGDRAVVELLTNLGAGLGLRVTAEGVETAEQARELRRLGVESLQGFHIARPAPADVVFARTPATVPASRCVP</sequence>
<dbReference type="Gene3D" id="3.20.20.450">
    <property type="entry name" value="EAL domain"/>
    <property type="match status" value="1"/>
</dbReference>
<feature type="domain" description="GGDEF" evidence="2">
    <location>
        <begin position="209"/>
        <end position="349"/>
    </location>
</feature>
<dbReference type="Gene3D" id="3.30.70.270">
    <property type="match status" value="1"/>
</dbReference>
<dbReference type="Proteomes" id="UP001566476">
    <property type="component" value="Unassembled WGS sequence"/>
</dbReference>
<organism evidence="3 4">
    <name type="scientific">Kineococcus mangrovi</name>
    <dbReference type="NCBI Taxonomy" id="1660183"/>
    <lineage>
        <taxon>Bacteria</taxon>
        <taxon>Bacillati</taxon>
        <taxon>Actinomycetota</taxon>
        <taxon>Actinomycetes</taxon>
        <taxon>Kineosporiales</taxon>
        <taxon>Kineosporiaceae</taxon>
        <taxon>Kineococcus</taxon>
    </lineage>
</organism>
<dbReference type="RefSeq" id="WP_370720252.1">
    <property type="nucleotide sequence ID" value="NZ_JBGGTQ010000009.1"/>
</dbReference>
<dbReference type="PROSITE" id="PS50883">
    <property type="entry name" value="EAL"/>
    <property type="match status" value="1"/>
</dbReference>
<dbReference type="SMART" id="SM00267">
    <property type="entry name" value="GGDEF"/>
    <property type="match status" value="1"/>
</dbReference>
<dbReference type="NCBIfam" id="TIGR00254">
    <property type="entry name" value="GGDEF"/>
    <property type="match status" value="1"/>
</dbReference>
<proteinExistence type="predicted"/>
<dbReference type="SUPFAM" id="SSF55073">
    <property type="entry name" value="Nucleotide cyclase"/>
    <property type="match status" value="1"/>
</dbReference>
<dbReference type="CDD" id="cd01948">
    <property type="entry name" value="EAL"/>
    <property type="match status" value="1"/>
</dbReference>